<dbReference type="Pfam" id="PF03480">
    <property type="entry name" value="DctP"/>
    <property type="match status" value="1"/>
</dbReference>
<name>N6WV64_9GAMM</name>
<feature type="signal peptide" evidence="4">
    <location>
        <begin position="1"/>
        <end position="22"/>
    </location>
</feature>
<dbReference type="NCBIfam" id="NF037995">
    <property type="entry name" value="TRAP_S1"/>
    <property type="match status" value="1"/>
</dbReference>
<dbReference type="Gene3D" id="3.40.190.170">
    <property type="entry name" value="Bacterial extracellular solute-binding protein, family 7"/>
    <property type="match status" value="1"/>
</dbReference>
<dbReference type="HOGENOM" id="CLU_036176_1_3_6"/>
<evidence type="ECO:0000313" key="5">
    <source>
        <dbReference type="EMBL" id="ENO14922.1"/>
    </source>
</evidence>
<keyword evidence="3 4" id="KW-0732">Signal</keyword>
<dbReference type="GO" id="GO:0030288">
    <property type="term" value="C:outer membrane-bounded periplasmic space"/>
    <property type="evidence" value="ECO:0007669"/>
    <property type="project" value="InterPro"/>
</dbReference>
<dbReference type="eggNOG" id="COG1638">
    <property type="taxonomic scope" value="Bacteria"/>
</dbReference>
<evidence type="ECO:0000256" key="1">
    <source>
        <dbReference type="ARBA" id="ARBA00009023"/>
    </source>
</evidence>
<dbReference type="NCBIfam" id="TIGR00787">
    <property type="entry name" value="dctP"/>
    <property type="match status" value="1"/>
</dbReference>
<dbReference type="InterPro" id="IPR004682">
    <property type="entry name" value="TRAP_DctP"/>
</dbReference>
<dbReference type="Proteomes" id="UP000013165">
    <property type="component" value="Unassembled WGS sequence"/>
</dbReference>
<evidence type="ECO:0000256" key="2">
    <source>
        <dbReference type="ARBA" id="ARBA00022448"/>
    </source>
</evidence>
<dbReference type="AlphaFoldDB" id="N6WV64"/>
<dbReference type="InterPro" id="IPR038404">
    <property type="entry name" value="TRAP_DctP_sf"/>
</dbReference>
<comment type="similarity">
    <text evidence="1">Belongs to the bacterial solute-binding protein 7 family.</text>
</comment>
<reference evidence="5 6" key="1">
    <citation type="journal article" date="2013" name="Genome Announc.">
        <title>Genome Sequence of the Polycyclic Aromatic Hydrocarbon-Degrading Bacterium Strain Marinobacter nanhaiticus D15-8WT.</title>
        <authorList>
            <person name="Cui Z."/>
            <person name="Gao W."/>
            <person name="Li Q."/>
            <person name="Xu G."/>
            <person name="Zheng L."/>
        </authorList>
    </citation>
    <scope>NUCLEOTIDE SEQUENCE [LARGE SCALE GENOMIC DNA]</scope>
    <source>
        <strain evidence="5 6">D15-8W</strain>
    </source>
</reference>
<dbReference type="EMBL" id="APLQ01000011">
    <property type="protein sequence ID" value="ENO14922.1"/>
    <property type="molecule type" value="Genomic_DNA"/>
</dbReference>
<dbReference type="PANTHER" id="PTHR33376">
    <property type="match status" value="1"/>
</dbReference>
<dbReference type="InterPro" id="IPR018389">
    <property type="entry name" value="DctP_fam"/>
</dbReference>
<protein>
    <submittedName>
        <fullName evidence="5">C4-dicarboxylate ABC transporter</fullName>
    </submittedName>
</protein>
<evidence type="ECO:0000256" key="3">
    <source>
        <dbReference type="ARBA" id="ARBA00022729"/>
    </source>
</evidence>
<comment type="caution">
    <text evidence="5">The sequence shown here is derived from an EMBL/GenBank/DDBJ whole genome shotgun (WGS) entry which is preliminary data.</text>
</comment>
<keyword evidence="2" id="KW-0813">Transport</keyword>
<dbReference type="STRING" id="626887.J057_06216"/>
<dbReference type="GO" id="GO:0055085">
    <property type="term" value="P:transmembrane transport"/>
    <property type="evidence" value="ECO:0007669"/>
    <property type="project" value="InterPro"/>
</dbReference>
<dbReference type="RefSeq" id="WP_004579219.1">
    <property type="nucleotide sequence ID" value="NZ_AP028878.1"/>
</dbReference>
<evidence type="ECO:0000256" key="4">
    <source>
        <dbReference type="SAM" id="SignalP"/>
    </source>
</evidence>
<proteinExistence type="inferred from homology"/>
<evidence type="ECO:0000313" key="6">
    <source>
        <dbReference type="Proteomes" id="UP000013165"/>
    </source>
</evidence>
<dbReference type="PIRSF" id="PIRSF006470">
    <property type="entry name" value="DctB"/>
    <property type="match status" value="1"/>
</dbReference>
<dbReference type="GO" id="GO:0015740">
    <property type="term" value="P:C4-dicarboxylate transport"/>
    <property type="evidence" value="ECO:0007669"/>
    <property type="project" value="TreeGrafter"/>
</dbReference>
<feature type="chain" id="PRO_5004127778" evidence="4">
    <location>
        <begin position="23"/>
        <end position="328"/>
    </location>
</feature>
<accession>N6WV64</accession>
<keyword evidence="6" id="KW-1185">Reference proteome</keyword>
<sequence length="328" mass="36899">MTLHLKKVLLALCLFLPVAAWANPQYLVFTHVVSPDTPKGKMATMFKTIVERKMGSKYNVIVHPNSELLDDGEAITAIARGEIHFAVPSVSKFEEYTPKLKIYDLPFLFPNMDAVERFQEGPVGQSLLKSMESKGILGLGYLHNGLKQLSANKEFHKPSDLEGLSFRIMDSEVLQKQFQAIGAFGMPMAFADVYEGLASGLIQGQENTWSNIYSKKFYEHQPYIMESNHGVLDYMVITNSNFWNSLPEEERRHFEYALGMALKYGNAVAIAKSKNDHDELRSMKNVNLIELSPKELQVWQQAMKPVWDAYEGEIGKDVIDAAIAAGKS</sequence>
<dbReference type="PANTHER" id="PTHR33376:SF7">
    <property type="entry name" value="C4-DICARBOXYLATE-BINDING PROTEIN DCTB"/>
    <property type="match status" value="1"/>
</dbReference>
<gene>
    <name evidence="5" type="ORF">J057_06216</name>
</gene>
<organism evidence="5 6">
    <name type="scientific">Marinobacter nanhaiticus D15-8W</name>
    <dbReference type="NCBI Taxonomy" id="626887"/>
    <lineage>
        <taxon>Bacteria</taxon>
        <taxon>Pseudomonadati</taxon>
        <taxon>Pseudomonadota</taxon>
        <taxon>Gammaproteobacteria</taxon>
        <taxon>Pseudomonadales</taxon>
        <taxon>Marinobacteraceae</taxon>
        <taxon>Marinobacter</taxon>
    </lineage>
</organism>
<dbReference type="OrthoDB" id="9771186at2"/>
<dbReference type="PATRIC" id="fig|626887.3.peg.1241"/>